<sequence>MSDARITLYRDTQFGGRAVAMGPCGTSHLGRDEGFNDQASSIIVQRGIWLVYNDTDYSGPVHVLTPGEYPNPGAWRGQGNAISSLRPLPGVKGDGMLILFKNGSYGGRMVPITGPTADLKSIDFNNAASSVIVLGRSWLLHRDANFRGTTWPVSSSGGPDQNGYYPSASGFFDNDAISSLKPQ</sequence>
<evidence type="ECO:0000313" key="4">
    <source>
        <dbReference type="EMBL" id="QSQ17611.1"/>
    </source>
</evidence>
<accession>A0ABX7NJP1</accession>
<dbReference type="SUPFAM" id="SSF49695">
    <property type="entry name" value="gamma-Crystallin-like"/>
    <property type="match status" value="1"/>
</dbReference>
<evidence type="ECO:0000256" key="2">
    <source>
        <dbReference type="ARBA" id="ARBA00022737"/>
    </source>
</evidence>
<feature type="domain" description="Beta/gamma crystallin 'Greek key'" evidence="3">
    <location>
        <begin position="47"/>
        <end position="89"/>
    </location>
</feature>
<dbReference type="PANTHER" id="PTHR11818">
    <property type="entry name" value="BETA/GAMMA CRYSTALLIN"/>
    <property type="match status" value="1"/>
</dbReference>
<dbReference type="Pfam" id="PF00030">
    <property type="entry name" value="Crystall"/>
    <property type="match status" value="2"/>
</dbReference>
<dbReference type="PROSITE" id="PS50915">
    <property type="entry name" value="CRYSTALLIN_BETA_GAMMA"/>
    <property type="match status" value="1"/>
</dbReference>
<evidence type="ECO:0000313" key="5">
    <source>
        <dbReference type="Proteomes" id="UP000663090"/>
    </source>
</evidence>
<protein>
    <recommendedName>
        <fullName evidence="3">Beta/gamma crystallin 'Greek key' domain-containing protein</fullName>
    </recommendedName>
</protein>
<dbReference type="InterPro" id="IPR050252">
    <property type="entry name" value="Beta/Gamma-Crystallin"/>
</dbReference>
<dbReference type="Proteomes" id="UP000663090">
    <property type="component" value="Chromosome"/>
</dbReference>
<keyword evidence="2" id="KW-0677">Repeat</keyword>
<reference evidence="4 5" key="1">
    <citation type="submission" date="2021-02" db="EMBL/GenBank/DDBJ databases">
        <title>De Novo genome assembly of isolated myxobacteria.</title>
        <authorList>
            <person name="Stevens D.C."/>
        </authorList>
    </citation>
    <scope>NUCLEOTIDE SEQUENCE [LARGE SCALE GENOMIC DNA]</scope>
    <source>
        <strain evidence="4 5">SCHIC003</strain>
    </source>
</reference>
<organism evidence="4 5">
    <name type="scientific">Myxococcus landrumensis</name>
    <dbReference type="NCBI Taxonomy" id="2813577"/>
    <lineage>
        <taxon>Bacteria</taxon>
        <taxon>Pseudomonadati</taxon>
        <taxon>Myxococcota</taxon>
        <taxon>Myxococcia</taxon>
        <taxon>Myxococcales</taxon>
        <taxon>Cystobacterineae</taxon>
        <taxon>Myxococcaceae</taxon>
        <taxon>Myxococcus</taxon>
    </lineage>
</organism>
<gene>
    <name evidence="4" type="ORF">JY572_16890</name>
</gene>
<comment type="similarity">
    <text evidence="1">Belongs to the beta/gamma-crystallin family.</text>
</comment>
<dbReference type="PRINTS" id="PR01367">
    <property type="entry name" value="BGCRYSTALLIN"/>
</dbReference>
<proteinExistence type="inferred from homology"/>
<evidence type="ECO:0000256" key="1">
    <source>
        <dbReference type="ARBA" id="ARBA00009646"/>
    </source>
</evidence>
<keyword evidence="5" id="KW-1185">Reference proteome</keyword>
<dbReference type="InterPro" id="IPR011024">
    <property type="entry name" value="G_crystallin-like"/>
</dbReference>
<dbReference type="PANTHER" id="PTHR11818:SF42">
    <property type="entry name" value="VOLTAGE-GATED HYDROGEN CHANNEL 1"/>
    <property type="match status" value="1"/>
</dbReference>
<dbReference type="InterPro" id="IPR001064">
    <property type="entry name" value="Beta/gamma_crystallin"/>
</dbReference>
<dbReference type="Gene3D" id="2.60.20.10">
    <property type="entry name" value="Crystallins"/>
    <property type="match status" value="2"/>
</dbReference>
<dbReference type="SMART" id="SM00247">
    <property type="entry name" value="XTALbg"/>
    <property type="match status" value="2"/>
</dbReference>
<dbReference type="RefSeq" id="WP_206719230.1">
    <property type="nucleotide sequence ID" value="NZ_CP071091.1"/>
</dbReference>
<name>A0ABX7NJP1_9BACT</name>
<dbReference type="EMBL" id="CP071091">
    <property type="protein sequence ID" value="QSQ17611.1"/>
    <property type="molecule type" value="Genomic_DNA"/>
</dbReference>
<evidence type="ECO:0000259" key="3">
    <source>
        <dbReference type="PROSITE" id="PS50915"/>
    </source>
</evidence>